<reference evidence="8 9" key="1">
    <citation type="submission" date="2019-09" db="EMBL/GenBank/DDBJ databases">
        <authorList>
            <consortium name="DOE Joint Genome Institute"/>
            <person name="Mondo S.J."/>
            <person name="Navarro-Mendoza M.I."/>
            <person name="Perez-Arques C."/>
            <person name="Panchal S."/>
            <person name="Nicolas F.E."/>
            <person name="Ganguly P."/>
            <person name="Pangilinan J."/>
            <person name="Grigoriev I."/>
            <person name="Heitman J."/>
            <person name="Sanya K."/>
            <person name="Garre V."/>
        </authorList>
    </citation>
    <scope>NUCLEOTIDE SEQUENCE [LARGE SCALE GENOMIC DNA]</scope>
    <source>
        <strain evidence="8 9">MU402</strain>
    </source>
</reference>
<dbReference type="AlphaFoldDB" id="A0A8H4BF24"/>
<evidence type="ECO:0000313" key="8">
    <source>
        <dbReference type="EMBL" id="KAF1801104.1"/>
    </source>
</evidence>
<dbReference type="GO" id="GO:0003677">
    <property type="term" value="F:DNA binding"/>
    <property type="evidence" value="ECO:0007669"/>
    <property type="project" value="TreeGrafter"/>
</dbReference>
<dbReference type="Pfam" id="PF04935">
    <property type="entry name" value="SURF6"/>
    <property type="match status" value="1"/>
</dbReference>
<dbReference type="GO" id="GO:0003723">
    <property type="term" value="F:RNA binding"/>
    <property type="evidence" value="ECO:0007669"/>
    <property type="project" value="TreeGrafter"/>
</dbReference>
<comment type="caution">
    <text evidence="8">The sequence shown here is derived from an EMBL/GenBank/DDBJ whole genome shotgun (WGS) entry which is preliminary data.</text>
</comment>
<comment type="similarity">
    <text evidence="2">Belongs to the SURF6 family.</text>
</comment>
<evidence type="ECO:0000256" key="1">
    <source>
        <dbReference type="ARBA" id="ARBA00004123"/>
    </source>
</evidence>
<dbReference type="GO" id="GO:0042274">
    <property type="term" value="P:ribosomal small subunit biogenesis"/>
    <property type="evidence" value="ECO:0007669"/>
    <property type="project" value="TreeGrafter"/>
</dbReference>
<dbReference type="InterPro" id="IPR029188">
    <property type="entry name" value="Rrp14_N"/>
</dbReference>
<feature type="coiled-coil region" evidence="4">
    <location>
        <begin position="276"/>
        <end position="307"/>
    </location>
</feature>
<evidence type="ECO:0000256" key="4">
    <source>
        <dbReference type="SAM" id="Coils"/>
    </source>
</evidence>
<evidence type="ECO:0000256" key="2">
    <source>
        <dbReference type="ARBA" id="ARBA00005904"/>
    </source>
</evidence>
<evidence type="ECO:0000256" key="5">
    <source>
        <dbReference type="SAM" id="MobiDB-lite"/>
    </source>
</evidence>
<feature type="compositionally biased region" description="Basic and acidic residues" evidence="5">
    <location>
        <begin position="366"/>
        <end position="377"/>
    </location>
</feature>
<feature type="region of interest" description="Disordered" evidence="5">
    <location>
        <begin position="40"/>
        <end position="166"/>
    </location>
</feature>
<organism evidence="8 9">
    <name type="scientific">Mucor circinelloides f. lusitanicus</name>
    <name type="common">Mucor racemosus var. lusitanicus</name>
    <dbReference type="NCBI Taxonomy" id="29924"/>
    <lineage>
        <taxon>Eukaryota</taxon>
        <taxon>Fungi</taxon>
        <taxon>Fungi incertae sedis</taxon>
        <taxon>Mucoromycota</taxon>
        <taxon>Mucoromycotina</taxon>
        <taxon>Mucoromycetes</taxon>
        <taxon>Mucorales</taxon>
        <taxon>Mucorineae</taxon>
        <taxon>Mucoraceae</taxon>
        <taxon>Mucor</taxon>
    </lineage>
</organism>
<dbReference type="GO" id="GO:0005730">
    <property type="term" value="C:nucleolus"/>
    <property type="evidence" value="ECO:0007669"/>
    <property type="project" value="TreeGrafter"/>
</dbReference>
<feature type="region of interest" description="Disordered" evidence="5">
    <location>
        <begin position="178"/>
        <end position="250"/>
    </location>
</feature>
<keyword evidence="4" id="KW-0175">Coiled coil</keyword>
<accession>A0A8H4BF24</accession>
<keyword evidence="3" id="KW-0539">Nucleus</keyword>
<name>A0A8H4BF24_MUCCL</name>
<feature type="compositionally biased region" description="Low complexity" evidence="5">
    <location>
        <begin position="143"/>
        <end position="153"/>
    </location>
</feature>
<dbReference type="EMBL" id="JAAECE010000005">
    <property type="protein sequence ID" value="KAF1801104.1"/>
    <property type="molecule type" value="Genomic_DNA"/>
</dbReference>
<sequence length="419" mass="47316">MVQNHIIDSLSDRLLHDVQIFDDLLKLIPAKFYVMDKSEEANGKFQHNKRKKAPKQAIKEATKKAKKAKLDPSNAKSIAQVQEEKAKQLAEQEENKSDAESADEDEDEESDDDDDNDDEAAAAPEEKMDIDSGAFSGLDDNESITTESTTSQEPVNVQPMEKSDITQLRNRLNERINQLRQKRNAPGANTANPRSREDILAARNKKKEDRKKAIKAQKEKGGKAASEELVKFDDRKTPADKTRPSADSIKMDGDVFFGKLAVGAKDQKKKKGPSDAKTQLKMLEAKKEKLEKLKEENKSKAEELIEKDEWNKVIALATGEKPKDDAKLLKKTIKRQEKLKTKSGQEWNKRIEKVKYDEKKHIKKREENIKAKIDEKKNKKRGIKMKPAAKKARPGFEGGKRSKGGKVTKPSPPNNKGKK</sequence>
<feature type="compositionally biased region" description="Basic and acidic residues" evidence="5">
    <location>
        <begin position="82"/>
        <end position="99"/>
    </location>
</feature>
<feature type="region of interest" description="Disordered" evidence="5">
    <location>
        <begin position="366"/>
        <end position="419"/>
    </location>
</feature>
<feature type="domain" description="Ribosomal RNA-processing protein 14 N-terminal" evidence="7">
    <location>
        <begin position="13"/>
        <end position="72"/>
    </location>
</feature>
<feature type="compositionally biased region" description="Basic residues" evidence="5">
    <location>
        <begin position="378"/>
        <end position="393"/>
    </location>
</feature>
<dbReference type="Pfam" id="PF15459">
    <property type="entry name" value="RRP14"/>
    <property type="match status" value="1"/>
</dbReference>
<protein>
    <submittedName>
        <fullName evidence="8">Surfeit locus protein 6-domain-containing protein</fullName>
    </submittedName>
</protein>
<dbReference type="InterPro" id="IPR029190">
    <property type="entry name" value="Rrp14/SURF6_C"/>
</dbReference>
<evidence type="ECO:0000259" key="7">
    <source>
        <dbReference type="Pfam" id="PF15459"/>
    </source>
</evidence>
<feature type="domain" description="Ribosomal RNA-processing protein 14/surfeit locus protein 6 C-terminal" evidence="6">
    <location>
        <begin position="197"/>
        <end position="381"/>
    </location>
</feature>
<feature type="compositionally biased region" description="Acidic residues" evidence="5">
    <location>
        <begin position="100"/>
        <end position="120"/>
    </location>
</feature>
<dbReference type="GO" id="GO:0042273">
    <property type="term" value="P:ribosomal large subunit biogenesis"/>
    <property type="evidence" value="ECO:0007669"/>
    <property type="project" value="TreeGrafter"/>
</dbReference>
<dbReference type="InterPro" id="IPR007019">
    <property type="entry name" value="SURF6"/>
</dbReference>
<evidence type="ECO:0000259" key="6">
    <source>
        <dbReference type="Pfam" id="PF04935"/>
    </source>
</evidence>
<dbReference type="Proteomes" id="UP000469890">
    <property type="component" value="Unassembled WGS sequence"/>
</dbReference>
<feature type="compositionally biased region" description="Basic and acidic residues" evidence="5">
    <location>
        <begin position="194"/>
        <end position="250"/>
    </location>
</feature>
<evidence type="ECO:0000256" key="3">
    <source>
        <dbReference type="ARBA" id="ARBA00023242"/>
    </source>
</evidence>
<evidence type="ECO:0000313" key="9">
    <source>
        <dbReference type="Proteomes" id="UP000469890"/>
    </source>
</evidence>
<comment type="subcellular location">
    <subcellularLocation>
        <location evidence="1">Nucleus</location>
    </subcellularLocation>
</comment>
<dbReference type="PANTHER" id="PTHR14369">
    <property type="entry name" value="SURFEIT LOCUS PROTEIN 6"/>
    <property type="match status" value="1"/>
</dbReference>
<dbReference type="PANTHER" id="PTHR14369:SF0">
    <property type="entry name" value="SURFEIT LOCUS PROTEIN 6"/>
    <property type="match status" value="1"/>
</dbReference>
<gene>
    <name evidence="8" type="ORF">FB192DRAFT_1384047</name>
</gene>
<proteinExistence type="inferred from homology"/>